<name>A0A2P2MWE0_RHIMU</name>
<proteinExistence type="predicted"/>
<organism evidence="1">
    <name type="scientific">Rhizophora mucronata</name>
    <name type="common">Asiatic mangrove</name>
    <dbReference type="NCBI Taxonomy" id="61149"/>
    <lineage>
        <taxon>Eukaryota</taxon>
        <taxon>Viridiplantae</taxon>
        <taxon>Streptophyta</taxon>
        <taxon>Embryophyta</taxon>
        <taxon>Tracheophyta</taxon>
        <taxon>Spermatophyta</taxon>
        <taxon>Magnoliopsida</taxon>
        <taxon>eudicotyledons</taxon>
        <taxon>Gunneridae</taxon>
        <taxon>Pentapetalae</taxon>
        <taxon>rosids</taxon>
        <taxon>fabids</taxon>
        <taxon>Malpighiales</taxon>
        <taxon>Rhizophoraceae</taxon>
        <taxon>Rhizophora</taxon>
    </lineage>
</organism>
<protein>
    <submittedName>
        <fullName evidence="1">Uncharacterized protein</fullName>
    </submittedName>
</protein>
<dbReference type="AlphaFoldDB" id="A0A2P2MWE0"/>
<evidence type="ECO:0000313" key="1">
    <source>
        <dbReference type="EMBL" id="MBX34538.1"/>
    </source>
</evidence>
<reference evidence="1" key="1">
    <citation type="submission" date="2018-02" db="EMBL/GenBank/DDBJ databases">
        <title>Rhizophora mucronata_Transcriptome.</title>
        <authorList>
            <person name="Meera S.P."/>
            <person name="Sreeshan A."/>
            <person name="Augustine A."/>
        </authorList>
    </citation>
    <scope>NUCLEOTIDE SEQUENCE</scope>
    <source>
        <tissue evidence="1">Leaf</tissue>
    </source>
</reference>
<sequence>MWIISSPFMYACYFGCFQSHLLSLYRIMFVNRFLMACTRV</sequence>
<accession>A0A2P2MWE0</accession>
<dbReference type="EMBL" id="GGEC01054054">
    <property type="protein sequence ID" value="MBX34538.1"/>
    <property type="molecule type" value="Transcribed_RNA"/>
</dbReference>